<accession>A0ACC2H165</accession>
<protein>
    <submittedName>
        <fullName evidence="1">Uncharacterized protein</fullName>
    </submittedName>
</protein>
<sequence>MQDVHEGSMDHTMKVLVIHNSAAEEDPAAVSIVIEGNQVLNTCGYRTKACVMLMGLIYALNLEYPKKLKFTFEVFQKLFLEIDGAKMLKRSRASKVSY</sequence>
<comment type="caution">
    <text evidence="1">The sequence shown here is derived from an EMBL/GenBank/DDBJ whole genome shotgun (WGS) entry which is preliminary data.</text>
</comment>
<organism evidence="1 2">
    <name type="scientific">Dallia pectoralis</name>
    <name type="common">Alaska blackfish</name>
    <dbReference type="NCBI Taxonomy" id="75939"/>
    <lineage>
        <taxon>Eukaryota</taxon>
        <taxon>Metazoa</taxon>
        <taxon>Chordata</taxon>
        <taxon>Craniata</taxon>
        <taxon>Vertebrata</taxon>
        <taxon>Euteleostomi</taxon>
        <taxon>Actinopterygii</taxon>
        <taxon>Neopterygii</taxon>
        <taxon>Teleostei</taxon>
        <taxon>Protacanthopterygii</taxon>
        <taxon>Esociformes</taxon>
        <taxon>Umbridae</taxon>
        <taxon>Dallia</taxon>
    </lineage>
</organism>
<gene>
    <name evidence="1" type="ORF">DPEC_G00089630</name>
</gene>
<proteinExistence type="predicted"/>
<dbReference type="Proteomes" id="UP001157502">
    <property type="component" value="Chromosome 7"/>
</dbReference>
<evidence type="ECO:0000313" key="1">
    <source>
        <dbReference type="EMBL" id="KAJ8009510.1"/>
    </source>
</evidence>
<dbReference type="EMBL" id="CM055734">
    <property type="protein sequence ID" value="KAJ8009510.1"/>
    <property type="molecule type" value="Genomic_DNA"/>
</dbReference>
<evidence type="ECO:0000313" key="2">
    <source>
        <dbReference type="Proteomes" id="UP001157502"/>
    </source>
</evidence>
<keyword evidence="2" id="KW-1185">Reference proteome</keyword>
<name>A0ACC2H165_DALPE</name>
<reference evidence="1" key="1">
    <citation type="submission" date="2021-05" db="EMBL/GenBank/DDBJ databases">
        <authorList>
            <person name="Pan Q."/>
            <person name="Jouanno E."/>
            <person name="Zahm M."/>
            <person name="Klopp C."/>
            <person name="Cabau C."/>
            <person name="Louis A."/>
            <person name="Berthelot C."/>
            <person name="Parey E."/>
            <person name="Roest Crollius H."/>
            <person name="Montfort J."/>
            <person name="Robinson-Rechavi M."/>
            <person name="Bouchez O."/>
            <person name="Lampietro C."/>
            <person name="Lopez Roques C."/>
            <person name="Donnadieu C."/>
            <person name="Postlethwait J."/>
            <person name="Bobe J."/>
            <person name="Dillon D."/>
            <person name="Chandos A."/>
            <person name="von Hippel F."/>
            <person name="Guiguen Y."/>
        </authorList>
    </citation>
    <scope>NUCLEOTIDE SEQUENCE</scope>
    <source>
        <strain evidence="1">YG-Jan2019</strain>
    </source>
</reference>